<evidence type="ECO:0000256" key="1">
    <source>
        <dbReference type="ARBA" id="ARBA00004141"/>
    </source>
</evidence>
<evidence type="ECO:0000256" key="4">
    <source>
        <dbReference type="ARBA" id="ARBA00022692"/>
    </source>
</evidence>
<dbReference type="InterPro" id="IPR002528">
    <property type="entry name" value="MATE_fam"/>
</dbReference>
<gene>
    <name evidence="9" type="ORF">ACJRO7_018423</name>
</gene>
<keyword evidence="5 7" id="KW-1133">Transmembrane helix</keyword>
<feature type="transmembrane region" description="Helical" evidence="7">
    <location>
        <begin position="300"/>
        <end position="319"/>
    </location>
</feature>
<evidence type="ECO:0000256" key="7">
    <source>
        <dbReference type="RuleBase" id="RU004914"/>
    </source>
</evidence>
<dbReference type="AlphaFoldDB" id="A0ABD3KZZ3"/>
<feature type="transmembrane region" description="Helical" evidence="7">
    <location>
        <begin position="261"/>
        <end position="280"/>
    </location>
</feature>
<accession>A0ABD3KZZ3</accession>
<dbReference type="CDD" id="cd13132">
    <property type="entry name" value="MATE_eukaryotic"/>
    <property type="match status" value="1"/>
</dbReference>
<dbReference type="NCBIfam" id="TIGR00797">
    <property type="entry name" value="matE"/>
    <property type="match status" value="1"/>
</dbReference>
<evidence type="ECO:0000256" key="8">
    <source>
        <dbReference type="SAM" id="MobiDB-lite"/>
    </source>
</evidence>
<evidence type="ECO:0000256" key="6">
    <source>
        <dbReference type="ARBA" id="ARBA00023136"/>
    </source>
</evidence>
<organism evidence="9 10">
    <name type="scientific">Eucalyptus globulus</name>
    <name type="common">Tasmanian blue gum</name>
    <dbReference type="NCBI Taxonomy" id="34317"/>
    <lineage>
        <taxon>Eukaryota</taxon>
        <taxon>Viridiplantae</taxon>
        <taxon>Streptophyta</taxon>
        <taxon>Embryophyta</taxon>
        <taxon>Tracheophyta</taxon>
        <taxon>Spermatophyta</taxon>
        <taxon>Magnoliopsida</taxon>
        <taxon>eudicotyledons</taxon>
        <taxon>Gunneridae</taxon>
        <taxon>Pentapetalae</taxon>
        <taxon>rosids</taxon>
        <taxon>malvids</taxon>
        <taxon>Myrtales</taxon>
        <taxon>Myrtaceae</taxon>
        <taxon>Myrtoideae</taxon>
        <taxon>Eucalypteae</taxon>
        <taxon>Eucalyptus</taxon>
    </lineage>
</organism>
<dbReference type="Proteomes" id="UP001634007">
    <property type="component" value="Unassembled WGS sequence"/>
</dbReference>
<dbReference type="EMBL" id="JBJKBG010000004">
    <property type="protein sequence ID" value="KAL3743122.1"/>
    <property type="molecule type" value="Genomic_DNA"/>
</dbReference>
<keyword evidence="10" id="KW-1185">Reference proteome</keyword>
<feature type="transmembrane region" description="Helical" evidence="7">
    <location>
        <begin position="72"/>
        <end position="97"/>
    </location>
</feature>
<sequence length="541" mass="59040">MLAPLVPKDSTSPRWRDQEDPSAEDPGKTSLGVLLKEGRSLSAIAVPMVLTGLLIYARSAISMLFLGRLGDLALAGGSLAIGFANITGYSVLSGLAMGMEPICGQAFGAGRYKVLGLTMQRTILLLLLTSIPISVLWLNMKPILLYFGQQDDISSQAQLYILCSLPDLVAQSLLHPLRIYLRSQSITMPLTFCAAQAIILHVLINYLLVNVLGLGIKGVAMAAVLTNINLVASLILYILISGVHEKTWGGFSSECLKGFKSLVDLAVPSCISVCLEWWWYEIMILLCGYLLNPRATVASMGVLIQTTALVYIFPSSLSFSVSTRVGNELGAGQPGKARLAMNVGLAFSFVLGFAALVFTTMVRHTWARMFTEDTDIVALTSMVLPLIGLCELGNCPQTTGCGVLRGTARPKMGAHINLGCFYLVGMPIAVWLSFFLGFDFKGLWLGLLAAQGSCVVTMLLVLVRTDWEGEARRAQELTRENATTVDGDHDQHDSASQCWRSHEDGKEDETTQGYCHKEKKNLGVDHRLTTFIFWFNFWVRP</sequence>
<dbReference type="InterPro" id="IPR045069">
    <property type="entry name" value="MATE_euk"/>
</dbReference>
<feature type="transmembrane region" description="Helical" evidence="7">
    <location>
        <begin position="416"/>
        <end position="436"/>
    </location>
</feature>
<comment type="subcellular location">
    <subcellularLocation>
        <location evidence="1">Membrane</location>
        <topology evidence="1">Multi-pass membrane protein</topology>
    </subcellularLocation>
</comment>
<feature type="transmembrane region" description="Helical" evidence="7">
    <location>
        <begin position="118"/>
        <end position="137"/>
    </location>
</feature>
<evidence type="ECO:0000256" key="2">
    <source>
        <dbReference type="ARBA" id="ARBA00010199"/>
    </source>
</evidence>
<keyword evidence="3" id="KW-0813">Transport</keyword>
<feature type="region of interest" description="Disordered" evidence="8">
    <location>
        <begin position="478"/>
        <end position="511"/>
    </location>
</feature>
<feature type="transmembrane region" description="Helical" evidence="7">
    <location>
        <begin position="44"/>
        <end position="66"/>
    </location>
</feature>
<protein>
    <recommendedName>
        <fullName evidence="7">Protein DETOXIFICATION</fullName>
    </recommendedName>
    <alternativeName>
        <fullName evidence="7">Multidrug and toxic compound extrusion protein</fullName>
    </alternativeName>
</protein>
<feature type="transmembrane region" description="Helical" evidence="7">
    <location>
        <begin position="186"/>
        <end position="208"/>
    </location>
</feature>
<name>A0ABD3KZZ3_EUCGL</name>
<proteinExistence type="inferred from homology"/>
<evidence type="ECO:0000256" key="3">
    <source>
        <dbReference type="ARBA" id="ARBA00022448"/>
    </source>
</evidence>
<feature type="transmembrane region" description="Helical" evidence="7">
    <location>
        <begin position="339"/>
        <end position="364"/>
    </location>
</feature>
<dbReference type="Pfam" id="PF01554">
    <property type="entry name" value="MatE"/>
    <property type="match status" value="2"/>
</dbReference>
<feature type="region of interest" description="Disordered" evidence="8">
    <location>
        <begin position="1"/>
        <end position="29"/>
    </location>
</feature>
<comment type="similarity">
    <text evidence="2 7">Belongs to the multi antimicrobial extrusion (MATE) (TC 2.A.66.1) family.</text>
</comment>
<keyword evidence="4 7" id="KW-0812">Transmembrane</keyword>
<keyword evidence="6 7" id="KW-0472">Membrane</keyword>
<evidence type="ECO:0000313" key="9">
    <source>
        <dbReference type="EMBL" id="KAL3743122.1"/>
    </source>
</evidence>
<evidence type="ECO:0000313" key="10">
    <source>
        <dbReference type="Proteomes" id="UP001634007"/>
    </source>
</evidence>
<reference evidence="9 10" key="1">
    <citation type="submission" date="2024-11" db="EMBL/GenBank/DDBJ databases">
        <title>Chromosome-level genome assembly of Eucalyptus globulus Labill. provides insights into its genome evolution.</title>
        <authorList>
            <person name="Li X."/>
        </authorList>
    </citation>
    <scope>NUCLEOTIDE SEQUENCE [LARGE SCALE GENOMIC DNA]</scope>
    <source>
        <strain evidence="9">CL2024</strain>
        <tissue evidence="9">Fresh tender leaves</tissue>
    </source>
</reference>
<feature type="transmembrane region" description="Helical" evidence="7">
    <location>
        <begin position="220"/>
        <end position="240"/>
    </location>
</feature>
<feature type="transmembrane region" description="Helical" evidence="7">
    <location>
        <begin position="442"/>
        <end position="463"/>
    </location>
</feature>
<evidence type="ECO:0000256" key="5">
    <source>
        <dbReference type="ARBA" id="ARBA00022989"/>
    </source>
</evidence>
<feature type="transmembrane region" description="Helical" evidence="7">
    <location>
        <begin position="376"/>
        <end position="395"/>
    </location>
</feature>
<dbReference type="PANTHER" id="PTHR11206">
    <property type="entry name" value="MULTIDRUG RESISTANCE PROTEIN"/>
    <property type="match status" value="1"/>
</dbReference>
<comment type="caution">
    <text evidence="9">The sequence shown here is derived from an EMBL/GenBank/DDBJ whole genome shotgun (WGS) entry which is preliminary data.</text>
</comment>
<feature type="compositionally biased region" description="Basic and acidic residues" evidence="8">
    <location>
        <begin position="500"/>
        <end position="509"/>
    </location>
</feature>
<dbReference type="GO" id="GO:0016020">
    <property type="term" value="C:membrane"/>
    <property type="evidence" value="ECO:0007669"/>
    <property type="project" value="UniProtKB-SubCell"/>
</dbReference>